<dbReference type="EnsemblPlants" id="OGLUM11G10850.1">
    <property type="protein sequence ID" value="OGLUM11G10850.1"/>
    <property type="gene ID" value="OGLUM11G10850"/>
</dbReference>
<protein>
    <submittedName>
        <fullName evidence="1">Uncharacterized protein</fullName>
    </submittedName>
</protein>
<keyword evidence="2" id="KW-1185">Reference proteome</keyword>
<dbReference type="Gramene" id="OGLUM11G10850.1">
    <property type="protein sequence ID" value="OGLUM11G10850.1"/>
    <property type="gene ID" value="OGLUM11G10850"/>
</dbReference>
<reference evidence="1" key="1">
    <citation type="submission" date="2015-04" db="UniProtKB">
        <authorList>
            <consortium name="EnsemblPlants"/>
        </authorList>
    </citation>
    <scope>IDENTIFICATION</scope>
</reference>
<proteinExistence type="predicted"/>
<name>A0A0E0BIB7_9ORYZ</name>
<dbReference type="Proteomes" id="UP000026961">
    <property type="component" value="Chromosome 11"/>
</dbReference>
<evidence type="ECO:0000313" key="2">
    <source>
        <dbReference type="Proteomes" id="UP000026961"/>
    </source>
</evidence>
<sequence>MAWWKEEDLRMVANLEPRSMGRAADLGGTPPGHAGVNLRAAERDGRRLRGVLPVYHYQKNITVEDYASSHATSGYTQRSKAVIKKEKQHGHYSTVNMIQHKCTSYVHTI</sequence>
<evidence type="ECO:0000313" key="1">
    <source>
        <dbReference type="EnsemblPlants" id="OGLUM11G10850.1"/>
    </source>
</evidence>
<accession>A0A0E0BIB7</accession>
<reference evidence="1" key="2">
    <citation type="submission" date="2018-05" db="EMBL/GenBank/DDBJ databases">
        <title>OgluRS3 (Oryza glumaepatula Reference Sequence Version 3).</title>
        <authorList>
            <person name="Zhang J."/>
            <person name="Kudrna D."/>
            <person name="Lee S."/>
            <person name="Talag J."/>
            <person name="Welchert J."/>
            <person name="Wing R.A."/>
        </authorList>
    </citation>
    <scope>NUCLEOTIDE SEQUENCE [LARGE SCALE GENOMIC DNA]</scope>
</reference>
<dbReference type="AlphaFoldDB" id="A0A0E0BIB7"/>
<organism evidence="1">
    <name type="scientific">Oryza glumipatula</name>
    <dbReference type="NCBI Taxonomy" id="40148"/>
    <lineage>
        <taxon>Eukaryota</taxon>
        <taxon>Viridiplantae</taxon>
        <taxon>Streptophyta</taxon>
        <taxon>Embryophyta</taxon>
        <taxon>Tracheophyta</taxon>
        <taxon>Spermatophyta</taxon>
        <taxon>Magnoliopsida</taxon>
        <taxon>Liliopsida</taxon>
        <taxon>Poales</taxon>
        <taxon>Poaceae</taxon>
        <taxon>BOP clade</taxon>
        <taxon>Oryzoideae</taxon>
        <taxon>Oryzeae</taxon>
        <taxon>Oryzinae</taxon>
        <taxon>Oryza</taxon>
    </lineage>
</organism>